<feature type="coiled-coil region" evidence="1">
    <location>
        <begin position="10"/>
        <end position="37"/>
    </location>
</feature>
<feature type="coiled-coil region" evidence="1">
    <location>
        <begin position="1140"/>
        <end position="1167"/>
    </location>
</feature>
<name>A0ABZ0TJA6_9SPHI</name>
<keyword evidence="1" id="KW-0175">Coiled coil</keyword>
<gene>
    <name evidence="2" type="ORF">SNE25_20950</name>
</gene>
<evidence type="ECO:0000313" key="2">
    <source>
        <dbReference type="EMBL" id="WPU91789.1"/>
    </source>
</evidence>
<protein>
    <submittedName>
        <fullName evidence="2">Phage tail tape measure protein</fullName>
    </submittedName>
</protein>
<organism evidence="2 3">
    <name type="scientific">Mucilaginibacter sabulilitoris</name>
    <dbReference type="NCBI Taxonomy" id="1173583"/>
    <lineage>
        <taxon>Bacteria</taxon>
        <taxon>Pseudomonadati</taxon>
        <taxon>Bacteroidota</taxon>
        <taxon>Sphingobacteriia</taxon>
        <taxon>Sphingobacteriales</taxon>
        <taxon>Sphingobacteriaceae</taxon>
        <taxon>Mucilaginibacter</taxon>
    </lineage>
</organism>
<keyword evidence="3" id="KW-1185">Reference proteome</keyword>
<dbReference type="Proteomes" id="UP001324380">
    <property type="component" value="Chromosome"/>
</dbReference>
<proteinExistence type="predicted"/>
<dbReference type="InterPro" id="IPR010090">
    <property type="entry name" value="Phage_tape_meas"/>
</dbReference>
<accession>A0ABZ0TJA6</accession>
<evidence type="ECO:0000313" key="3">
    <source>
        <dbReference type="Proteomes" id="UP001324380"/>
    </source>
</evidence>
<feature type="coiled-coil region" evidence="1">
    <location>
        <begin position="888"/>
        <end position="973"/>
    </location>
</feature>
<evidence type="ECO:0000256" key="1">
    <source>
        <dbReference type="SAM" id="Coils"/>
    </source>
</evidence>
<dbReference type="NCBIfam" id="TIGR01760">
    <property type="entry name" value="tape_meas_TP901"/>
    <property type="match status" value="1"/>
</dbReference>
<sequence>MSIGQGGGLNFTATLNIDEAKRKAEELKKLISQLTVTANGVSKGDDAALKPLTEYQKKQLEIKQQVVDLAKAKQDSDRADKAAALDRMQALRDERLAREQINTQIAAGRLAAQQAAQNPVKRVTDISNSQAEIDAYAKGQKGSLLYTSAINAERVARAQLNAENAKAAISTNSLSLAGSSYVNATKNQTSATNANVLTKKQLAQALAEEKYRQQQSTAELKNNAREMLNAKGSLEQRRAALIRLTTEYDRLSKAERETSFGIRLGNTVKSLSVQVGELEAKTNRFGRNVGNYANAAVAFFTSVKDSILSGLGPIALLTAAISAAKAAISHNVELSDDFVDVQRTAKLSADQVDSLGEKLKKLNTRTGLEGLLDIGFIGGRLGVAKDDLLGFIQEVDELSVVLKKEFPGGADAVVTALGKIISVYKITQKEGLSMQEALKKVGSSILEVSHNGGATVQYLQEFSLKTASIAQIAKISLPTILGYGAVLSKAGVQASTAATGVTRLISDLSTKRDKYFAIAQLADSTLTLEKFTKLINTDTNSALEAFFKGLKAGNPTQTETADRLQTLHLTAGRVKSTVISLSEAQEQLAEKTAIANKGYEDGTSVAHNFELANNSLGAVIDKIGNKFANAFANSGASRALADILSNLLENKTAADHLSDAYGISKQKFDDLNNSLKPLLSRYDQLKRFTVLNKDEQAELRDVTAQLGDLLPGIVNKFDNYGNAIDINRGKVQELTKAQRDLLELQNRSALKGANEQFDQAQKYLPQVKAAAERAAKLQQNAIDRFFDSFSGGDSDAEAKQKAKDRVTQLSGQAYAAAKAIRALGGELTKAQKAVLDYYEAVNKPKPGTKQQATIVGDGTEDTDNTDTARTVDSIKADIKRVTELMKPLDVASAQYKTYLDQLKAFKKELKLANGGKDTEAITAENQYKAALKSRNDLQKDIDALTKRGTDKQLSADEQEVESVKDKYAKMKEAAIAFNNDPVNKKKGLRVDAGGLVRAQDNELRAVADKQDTAKLKVTLDEQKKLYDDFEAYKTKVGEDEAKKRYAGLIDTDKTYLQSLEAKRNALINGDDKAKGGADVDTGATQLQLKLVEKEIADEKVLVQKKNDELYADAYQSALTTSQALLGIEADYQRKVAALGKDATKEQIDNLKLQRDERRRNLNAQNADEKAGYDKLLENIDAMTRGKAIDSLEEAKAIYTKQYKAKLITAQFYSDRIAEINAKEDQISGDNVFNGISRSIQRYKQAKDAFDKATDKSKNGAASVAVEKARAEVYNKIASGAEAASRGLSGLGDIFDQLSIGGQGLQDALKGISGVLSGAGELAKGLKDKDPVSIVTGAVNILTSAISLFSHKDKDLQKKIDGYQRELNALGQAYKQLDRDVANAAGNDIYADQEAQIENLQAQQAKLTQMRDAEASKKKKDQSKIDDYNNQIADIPNQIADINQAISANLIQGTFRDLSNSLSDALTSAFQAGEDGIAAMDKSFDEFIGNAIKNSLKLAIFDKDVKEFTDELTAFAKANGNSIEKFDFSTWKAKFDQDAAAYNAGLAASSQYFPSTKPGDDTSTARGQVAAALTEDTATRVYGVLAGTQVGVLQVRDEIKALAASYANCFLQGRDQLTQLVQIAANTKRGADNTDGIATTLKNIENNTKGTSMRGAGLG</sequence>
<dbReference type="EMBL" id="CP139558">
    <property type="protein sequence ID" value="WPU91789.1"/>
    <property type="molecule type" value="Genomic_DNA"/>
</dbReference>
<feature type="coiled-coil region" evidence="1">
    <location>
        <begin position="1352"/>
        <end position="1409"/>
    </location>
</feature>
<dbReference type="RefSeq" id="WP_321560955.1">
    <property type="nucleotide sequence ID" value="NZ_CP139558.1"/>
</dbReference>
<reference evidence="2 3" key="1">
    <citation type="submission" date="2023-11" db="EMBL/GenBank/DDBJ databases">
        <title>Analysis of the Genomes of Mucilaginibacter gossypii cycad 4 and M. sabulilitoris SNA2: microbes with the potential for plant growth promotion.</title>
        <authorList>
            <person name="Hirsch A.M."/>
            <person name="Humm E."/>
            <person name="Rubbi M."/>
            <person name="Del Vecchio G."/>
            <person name="Ha S.M."/>
            <person name="Pellegrini M."/>
            <person name="Gunsalus R.P."/>
        </authorList>
    </citation>
    <scope>NUCLEOTIDE SEQUENCE [LARGE SCALE GENOMIC DNA]</scope>
    <source>
        <strain evidence="2 3">SNA2</strain>
    </source>
</reference>